<accession>X0ZYT6</accession>
<reference evidence="1" key="1">
    <citation type="journal article" date="2014" name="Front. Microbiol.">
        <title>High frequency of phylogenetically diverse reductive dehalogenase-homologous genes in deep subseafloor sedimentary metagenomes.</title>
        <authorList>
            <person name="Kawai M."/>
            <person name="Futagami T."/>
            <person name="Toyoda A."/>
            <person name="Takaki Y."/>
            <person name="Nishi S."/>
            <person name="Hori S."/>
            <person name="Arai W."/>
            <person name="Tsubouchi T."/>
            <person name="Morono Y."/>
            <person name="Uchiyama I."/>
            <person name="Ito T."/>
            <person name="Fujiyama A."/>
            <person name="Inagaki F."/>
            <person name="Takami H."/>
        </authorList>
    </citation>
    <scope>NUCLEOTIDE SEQUENCE</scope>
    <source>
        <strain evidence="1">Expedition CK06-06</strain>
    </source>
</reference>
<dbReference type="AlphaFoldDB" id="X0ZYT6"/>
<dbReference type="SUPFAM" id="SSF46689">
    <property type="entry name" value="Homeodomain-like"/>
    <property type="match status" value="1"/>
</dbReference>
<evidence type="ECO:0008006" key="2">
    <source>
        <dbReference type="Google" id="ProtNLM"/>
    </source>
</evidence>
<dbReference type="GO" id="GO:0003677">
    <property type="term" value="F:DNA binding"/>
    <property type="evidence" value="ECO:0007669"/>
    <property type="project" value="InterPro"/>
</dbReference>
<name>X0ZYT6_9ZZZZ</name>
<dbReference type="PANTHER" id="PTHR33215:SF13">
    <property type="entry name" value="PROTEIN DISTAL ANTENNA"/>
    <property type="match status" value="1"/>
</dbReference>
<comment type="caution">
    <text evidence="1">The sequence shown here is derived from an EMBL/GenBank/DDBJ whole genome shotgun (WGS) entry which is preliminary data.</text>
</comment>
<organism evidence="1">
    <name type="scientific">marine sediment metagenome</name>
    <dbReference type="NCBI Taxonomy" id="412755"/>
    <lineage>
        <taxon>unclassified sequences</taxon>
        <taxon>metagenomes</taxon>
        <taxon>ecological metagenomes</taxon>
    </lineage>
</organism>
<dbReference type="InterPro" id="IPR002514">
    <property type="entry name" value="Transposase_8"/>
</dbReference>
<evidence type="ECO:0000313" key="1">
    <source>
        <dbReference type="EMBL" id="GAG53201.1"/>
    </source>
</evidence>
<dbReference type="GO" id="GO:0004803">
    <property type="term" value="F:transposase activity"/>
    <property type="evidence" value="ECO:0007669"/>
    <property type="project" value="InterPro"/>
</dbReference>
<dbReference type="Pfam" id="PF01527">
    <property type="entry name" value="HTH_Tnp_1"/>
    <property type="match status" value="1"/>
</dbReference>
<dbReference type="InterPro" id="IPR009057">
    <property type="entry name" value="Homeodomain-like_sf"/>
</dbReference>
<gene>
    <name evidence="1" type="ORF">S01H1_76160</name>
</gene>
<protein>
    <recommendedName>
        <fullName evidence="2">Transposase</fullName>
    </recommendedName>
</protein>
<dbReference type="InterPro" id="IPR051839">
    <property type="entry name" value="RD_transcriptional_regulator"/>
</dbReference>
<dbReference type="PANTHER" id="PTHR33215">
    <property type="entry name" value="PROTEIN DISTAL ANTENNA"/>
    <property type="match status" value="1"/>
</dbReference>
<sequence length="98" mass="11430">MKKNRRKYSREFKLEAIRLWQATGKSAREIEDDLGITGGRLYRWKRQLEAQGEDSFPGQGRTPAADEELRRLQRELGIVKQERDILKKAVAIFSQPSK</sequence>
<dbReference type="GO" id="GO:0006313">
    <property type="term" value="P:DNA transposition"/>
    <property type="evidence" value="ECO:0007669"/>
    <property type="project" value="InterPro"/>
</dbReference>
<dbReference type="Gene3D" id="1.10.10.60">
    <property type="entry name" value="Homeodomain-like"/>
    <property type="match status" value="1"/>
</dbReference>
<proteinExistence type="predicted"/>
<dbReference type="EMBL" id="BARS01051094">
    <property type="protein sequence ID" value="GAG53201.1"/>
    <property type="molecule type" value="Genomic_DNA"/>
</dbReference>